<dbReference type="Proteomes" id="UP000284777">
    <property type="component" value="Unassembled WGS sequence"/>
</dbReference>
<accession>A0A413E0K8</accession>
<evidence type="ECO:0000256" key="1">
    <source>
        <dbReference type="SAM" id="SignalP"/>
    </source>
</evidence>
<feature type="signal peptide" evidence="1">
    <location>
        <begin position="1"/>
        <end position="23"/>
    </location>
</feature>
<organism evidence="2 3">
    <name type="scientific">Bacteroides stercoris</name>
    <dbReference type="NCBI Taxonomy" id="46506"/>
    <lineage>
        <taxon>Bacteria</taxon>
        <taxon>Pseudomonadati</taxon>
        <taxon>Bacteroidota</taxon>
        <taxon>Bacteroidia</taxon>
        <taxon>Bacteroidales</taxon>
        <taxon>Bacteroidaceae</taxon>
        <taxon>Bacteroides</taxon>
    </lineage>
</organism>
<proteinExistence type="predicted"/>
<sequence length="450" mass="49849">MRKYIYMLNAFCLAIAMGLAACSDDDDQPGGNTDNNDDDNNKVTLTNQFSYKDKILDIKSVLRFDEAANAVFYLSPTADVKDIKTMRAENNYLRVSLPADKLGQKNDFSTAGITVSYESALWQSGNQTKGSLEVKLTGSSLKLELQAESEQTIACSYEGGFIHQICENLFAVTLMGGEKTEAEILSAFHTPAQGETKAVTFALGSVKTETPHGLSAGKYTVMFAVPESHFDGKYHAYDAAEGYQFYLIDNESGKYVKEVTEGRLSVKAEDAMMYLRFEATLKDGSKLAGEYYGASQEVEELDILPATNTFTFNSGSGTQETDCSIKGVIYKKNSNGDQVFGFKKYEDQELDNYMLQLIITDEALIGKTKTDLAATSGWKINYVDGFQLEYVSPDDPDAQWKIRSKGYLSIVETGENKYRISIEAETIPDSKWRKPATLQLSWEGSVTVNE</sequence>
<evidence type="ECO:0000313" key="3">
    <source>
        <dbReference type="Proteomes" id="UP000284777"/>
    </source>
</evidence>
<feature type="chain" id="PRO_5019108338" evidence="1">
    <location>
        <begin position="24"/>
        <end position="450"/>
    </location>
</feature>
<dbReference type="RefSeq" id="WP_117902396.1">
    <property type="nucleotide sequence ID" value="NZ_QSBD01000017.1"/>
</dbReference>
<name>A0A413E0K8_BACSE</name>
<dbReference type="AlphaFoldDB" id="A0A413E0K8"/>
<protein>
    <submittedName>
        <fullName evidence="2">Uncharacterized protein</fullName>
    </submittedName>
</protein>
<dbReference type="EMBL" id="QSBD01000017">
    <property type="protein sequence ID" value="RGW96277.1"/>
    <property type="molecule type" value="Genomic_DNA"/>
</dbReference>
<comment type="caution">
    <text evidence="2">The sequence shown here is derived from an EMBL/GenBank/DDBJ whole genome shotgun (WGS) entry which is preliminary data.</text>
</comment>
<gene>
    <name evidence="2" type="ORF">DWV41_11280</name>
</gene>
<reference evidence="2 3" key="1">
    <citation type="submission" date="2018-08" db="EMBL/GenBank/DDBJ databases">
        <title>A genome reference for cultivated species of the human gut microbiota.</title>
        <authorList>
            <person name="Zou Y."/>
            <person name="Xue W."/>
            <person name="Luo G."/>
        </authorList>
    </citation>
    <scope>NUCLEOTIDE SEQUENCE [LARGE SCALE GENOMIC DNA]</scope>
    <source>
        <strain evidence="2 3">AF05-4</strain>
    </source>
</reference>
<keyword evidence="1" id="KW-0732">Signal</keyword>
<evidence type="ECO:0000313" key="2">
    <source>
        <dbReference type="EMBL" id="RGW96277.1"/>
    </source>
</evidence>
<dbReference type="PROSITE" id="PS51257">
    <property type="entry name" value="PROKAR_LIPOPROTEIN"/>
    <property type="match status" value="1"/>
</dbReference>